<organism evidence="2 3">
    <name type="scientific">Helianthus annuus</name>
    <name type="common">Common sunflower</name>
    <dbReference type="NCBI Taxonomy" id="4232"/>
    <lineage>
        <taxon>Eukaryota</taxon>
        <taxon>Viridiplantae</taxon>
        <taxon>Streptophyta</taxon>
        <taxon>Embryophyta</taxon>
        <taxon>Tracheophyta</taxon>
        <taxon>Spermatophyta</taxon>
        <taxon>Magnoliopsida</taxon>
        <taxon>eudicotyledons</taxon>
        <taxon>Gunneridae</taxon>
        <taxon>Pentapetalae</taxon>
        <taxon>asterids</taxon>
        <taxon>campanulids</taxon>
        <taxon>Asterales</taxon>
        <taxon>Asteraceae</taxon>
        <taxon>Asteroideae</taxon>
        <taxon>Heliantheae alliance</taxon>
        <taxon>Heliantheae</taxon>
        <taxon>Helianthus</taxon>
    </lineage>
</organism>
<evidence type="ECO:0000313" key="3">
    <source>
        <dbReference type="Proteomes" id="UP000215914"/>
    </source>
</evidence>
<dbReference type="EMBL" id="CM007904">
    <property type="protein sequence ID" value="OTF95319.1"/>
    <property type="molecule type" value="Genomic_DNA"/>
</dbReference>
<keyword evidence="1" id="KW-1133">Transmembrane helix</keyword>
<keyword evidence="3" id="KW-1185">Reference proteome</keyword>
<evidence type="ECO:0000256" key="1">
    <source>
        <dbReference type="SAM" id="Phobius"/>
    </source>
</evidence>
<name>A0A251S8Y9_HELAN</name>
<dbReference type="AlphaFoldDB" id="A0A251S8Y9"/>
<protein>
    <submittedName>
        <fullName evidence="2">Uncharacterized protein</fullName>
    </submittedName>
</protein>
<keyword evidence="1" id="KW-0812">Transmembrane</keyword>
<dbReference type="Proteomes" id="UP000215914">
    <property type="component" value="Chromosome 15"/>
</dbReference>
<evidence type="ECO:0000313" key="2">
    <source>
        <dbReference type="EMBL" id="OTF95319.1"/>
    </source>
</evidence>
<feature type="transmembrane region" description="Helical" evidence="1">
    <location>
        <begin position="44"/>
        <end position="65"/>
    </location>
</feature>
<keyword evidence="1" id="KW-0472">Membrane</keyword>
<dbReference type="InParanoid" id="A0A251S8Y9"/>
<sequence length="79" mass="8879">MLWGVVVDHLLSNFLFHSVCYRIVVLREVVVGGWKLVGLVAKRAIILMGLLLVVVAEGGSSLILWQTIGSLLHEWWIRV</sequence>
<accession>A0A251S8Y9</accession>
<gene>
    <name evidence="2" type="ORF">HannXRQ_Chr15g0481781</name>
</gene>
<proteinExistence type="predicted"/>
<reference evidence="3" key="1">
    <citation type="journal article" date="2017" name="Nature">
        <title>The sunflower genome provides insights into oil metabolism, flowering and Asterid evolution.</title>
        <authorList>
            <person name="Badouin H."/>
            <person name="Gouzy J."/>
            <person name="Grassa C.J."/>
            <person name="Murat F."/>
            <person name="Staton S.E."/>
            <person name="Cottret L."/>
            <person name="Lelandais-Briere C."/>
            <person name="Owens G.L."/>
            <person name="Carrere S."/>
            <person name="Mayjonade B."/>
            <person name="Legrand L."/>
            <person name="Gill N."/>
            <person name="Kane N.C."/>
            <person name="Bowers J.E."/>
            <person name="Hubner S."/>
            <person name="Bellec A."/>
            <person name="Berard A."/>
            <person name="Berges H."/>
            <person name="Blanchet N."/>
            <person name="Boniface M.C."/>
            <person name="Brunel D."/>
            <person name="Catrice O."/>
            <person name="Chaidir N."/>
            <person name="Claudel C."/>
            <person name="Donnadieu C."/>
            <person name="Faraut T."/>
            <person name="Fievet G."/>
            <person name="Helmstetter N."/>
            <person name="King M."/>
            <person name="Knapp S.J."/>
            <person name="Lai Z."/>
            <person name="Le Paslier M.C."/>
            <person name="Lippi Y."/>
            <person name="Lorenzon L."/>
            <person name="Mandel J.R."/>
            <person name="Marage G."/>
            <person name="Marchand G."/>
            <person name="Marquand E."/>
            <person name="Bret-Mestries E."/>
            <person name="Morien E."/>
            <person name="Nambeesan S."/>
            <person name="Nguyen T."/>
            <person name="Pegot-Espagnet P."/>
            <person name="Pouilly N."/>
            <person name="Raftis F."/>
            <person name="Sallet E."/>
            <person name="Schiex T."/>
            <person name="Thomas J."/>
            <person name="Vandecasteele C."/>
            <person name="Vares D."/>
            <person name="Vear F."/>
            <person name="Vautrin S."/>
            <person name="Crespi M."/>
            <person name="Mangin B."/>
            <person name="Burke J.M."/>
            <person name="Salse J."/>
            <person name="Munos S."/>
            <person name="Vincourt P."/>
            <person name="Rieseberg L.H."/>
            <person name="Langlade N.B."/>
        </authorList>
    </citation>
    <scope>NUCLEOTIDE SEQUENCE [LARGE SCALE GENOMIC DNA]</scope>
    <source>
        <strain evidence="3">cv. SF193</strain>
    </source>
</reference>